<dbReference type="EMBL" id="JAENGZ010001427">
    <property type="protein sequence ID" value="KAG6948152.1"/>
    <property type="molecule type" value="Genomic_DNA"/>
</dbReference>
<dbReference type="PANTHER" id="PTHR24198">
    <property type="entry name" value="ANKYRIN REPEAT AND PROTEIN KINASE DOMAIN-CONTAINING PROTEIN"/>
    <property type="match status" value="1"/>
</dbReference>
<evidence type="ECO:0000313" key="4">
    <source>
        <dbReference type="Proteomes" id="UP000688947"/>
    </source>
</evidence>
<feature type="repeat" description="ANK" evidence="1">
    <location>
        <begin position="1"/>
        <end position="33"/>
    </location>
</feature>
<feature type="region of interest" description="Disordered" evidence="2">
    <location>
        <begin position="61"/>
        <end position="86"/>
    </location>
</feature>
<sequence>MHRTPLMMAAYRGHKDAVQLLLDSGASLVRTDKMDQTPLEVALSNSKIDVATLLVYSEPRYRRRRESTSALPEPQVKRQRTANISP</sequence>
<evidence type="ECO:0008006" key="5">
    <source>
        <dbReference type="Google" id="ProtNLM"/>
    </source>
</evidence>
<dbReference type="InterPro" id="IPR002110">
    <property type="entry name" value="Ankyrin_rpt"/>
</dbReference>
<keyword evidence="1" id="KW-0040">ANK repeat</keyword>
<organism evidence="3 4">
    <name type="scientific">Phytophthora cactorum</name>
    <dbReference type="NCBI Taxonomy" id="29920"/>
    <lineage>
        <taxon>Eukaryota</taxon>
        <taxon>Sar</taxon>
        <taxon>Stramenopiles</taxon>
        <taxon>Oomycota</taxon>
        <taxon>Peronosporomycetes</taxon>
        <taxon>Peronosporales</taxon>
        <taxon>Peronosporaceae</taxon>
        <taxon>Phytophthora</taxon>
    </lineage>
</organism>
<evidence type="ECO:0000313" key="3">
    <source>
        <dbReference type="EMBL" id="KAG6948152.1"/>
    </source>
</evidence>
<evidence type="ECO:0000256" key="2">
    <source>
        <dbReference type="SAM" id="MobiDB-lite"/>
    </source>
</evidence>
<protein>
    <recommendedName>
        <fullName evidence="5">Ankyrin repeat-containing domain</fullName>
    </recommendedName>
</protein>
<dbReference type="AlphaFoldDB" id="A0A8T1TU38"/>
<evidence type="ECO:0000256" key="1">
    <source>
        <dbReference type="PROSITE-ProRule" id="PRU00023"/>
    </source>
</evidence>
<dbReference type="OrthoDB" id="194358at2759"/>
<dbReference type="PROSITE" id="PS50297">
    <property type="entry name" value="ANK_REP_REGION"/>
    <property type="match status" value="1"/>
</dbReference>
<dbReference type="Pfam" id="PF12796">
    <property type="entry name" value="Ank_2"/>
    <property type="match status" value="1"/>
</dbReference>
<reference evidence="3" key="1">
    <citation type="submission" date="2021-01" db="EMBL/GenBank/DDBJ databases">
        <title>Phytophthora aleatoria, a newly-described species from Pinus radiata is distinct from Phytophthora cactorum isolates based on comparative genomics.</title>
        <authorList>
            <person name="Mcdougal R."/>
            <person name="Panda P."/>
            <person name="Williams N."/>
            <person name="Studholme D.J."/>
        </authorList>
    </citation>
    <scope>NUCLEOTIDE SEQUENCE</scope>
    <source>
        <strain evidence="3">NZFS 3830</strain>
    </source>
</reference>
<dbReference type="PROSITE" id="PS50088">
    <property type="entry name" value="ANK_REPEAT"/>
    <property type="match status" value="1"/>
</dbReference>
<dbReference type="SMART" id="SM00248">
    <property type="entry name" value="ANK"/>
    <property type="match status" value="2"/>
</dbReference>
<gene>
    <name evidence="3" type="ORF">JG687_00015662</name>
</gene>
<comment type="caution">
    <text evidence="3">The sequence shown here is derived from an EMBL/GenBank/DDBJ whole genome shotgun (WGS) entry which is preliminary data.</text>
</comment>
<accession>A0A8T1TU38</accession>
<dbReference type="Proteomes" id="UP000688947">
    <property type="component" value="Unassembled WGS sequence"/>
</dbReference>
<name>A0A8T1TU38_9STRA</name>
<proteinExistence type="predicted"/>
<dbReference type="PANTHER" id="PTHR24198:SF165">
    <property type="entry name" value="ANKYRIN REPEAT-CONTAINING PROTEIN-RELATED"/>
    <property type="match status" value="1"/>
</dbReference>